<evidence type="ECO:0000313" key="4">
    <source>
        <dbReference type="EMBL" id="SFP64902.1"/>
    </source>
</evidence>
<keyword evidence="1 2" id="KW-0238">DNA-binding</keyword>
<evidence type="ECO:0000256" key="2">
    <source>
        <dbReference type="PROSITE-ProRule" id="PRU00335"/>
    </source>
</evidence>
<feature type="domain" description="HTH tetR-type" evidence="3">
    <location>
        <begin position="2"/>
        <end position="62"/>
    </location>
</feature>
<dbReference type="SUPFAM" id="SSF48498">
    <property type="entry name" value="Tetracyclin repressor-like, C-terminal domain"/>
    <property type="match status" value="1"/>
</dbReference>
<dbReference type="GO" id="GO:0003677">
    <property type="term" value="F:DNA binding"/>
    <property type="evidence" value="ECO:0007669"/>
    <property type="project" value="UniProtKB-UniRule"/>
</dbReference>
<dbReference type="PROSITE" id="PS01081">
    <property type="entry name" value="HTH_TETR_1"/>
    <property type="match status" value="1"/>
</dbReference>
<dbReference type="PANTHER" id="PTHR43479:SF11">
    <property type="entry name" value="ACREF_ENVCD OPERON REPRESSOR-RELATED"/>
    <property type="match status" value="1"/>
</dbReference>
<dbReference type="Proteomes" id="UP000199031">
    <property type="component" value="Unassembled WGS sequence"/>
</dbReference>
<feature type="DNA-binding region" description="H-T-H motif" evidence="2">
    <location>
        <begin position="25"/>
        <end position="44"/>
    </location>
</feature>
<proteinExistence type="predicted"/>
<dbReference type="InterPro" id="IPR036271">
    <property type="entry name" value="Tet_transcr_reg_TetR-rel_C_sf"/>
</dbReference>
<dbReference type="PRINTS" id="PR00455">
    <property type="entry name" value="HTHTETR"/>
</dbReference>
<protein>
    <submittedName>
        <fullName evidence="4">Transcriptional regulator, TetR family</fullName>
    </submittedName>
</protein>
<dbReference type="AlphaFoldDB" id="A0A1I5S2A5"/>
<dbReference type="PANTHER" id="PTHR43479">
    <property type="entry name" value="ACREF/ENVCD OPERON REPRESSOR-RELATED"/>
    <property type="match status" value="1"/>
</dbReference>
<evidence type="ECO:0000313" key="5">
    <source>
        <dbReference type="Proteomes" id="UP000199031"/>
    </source>
</evidence>
<dbReference type="PROSITE" id="PS50977">
    <property type="entry name" value="HTH_TETR_2"/>
    <property type="match status" value="1"/>
</dbReference>
<dbReference type="SUPFAM" id="SSF46689">
    <property type="entry name" value="Homeodomain-like"/>
    <property type="match status" value="1"/>
</dbReference>
<name>A0A1I5S2A5_9BACT</name>
<dbReference type="InterPro" id="IPR050624">
    <property type="entry name" value="HTH-type_Tx_Regulator"/>
</dbReference>
<evidence type="ECO:0000256" key="1">
    <source>
        <dbReference type="ARBA" id="ARBA00023125"/>
    </source>
</evidence>
<sequence length="205" mass="23572">MKDKRQLIMEATLFLFAEKGYEGTSIRDIAEKANVNVAMVNYYFGSKEKLFENIVKLKSSTTRLQLDEIASNKSLTSIEKVEMVIDSFIERLFTHRVFHRLIHQELILNQREALQCSIVDNLLPNASIIKQVIETGIKKGEFKKVDVESTIATLIGTINQILLSKKMCNRLMGKPDDYVPYEDAKFKKRVSVHLKQLMHAHLSNK</sequence>
<dbReference type="OrthoDB" id="9789566at2"/>
<dbReference type="STRING" id="1465490.SAMN05444277_101548"/>
<organism evidence="4 5">
    <name type="scientific">Parafilimonas terrae</name>
    <dbReference type="NCBI Taxonomy" id="1465490"/>
    <lineage>
        <taxon>Bacteria</taxon>
        <taxon>Pseudomonadati</taxon>
        <taxon>Bacteroidota</taxon>
        <taxon>Chitinophagia</taxon>
        <taxon>Chitinophagales</taxon>
        <taxon>Chitinophagaceae</taxon>
        <taxon>Parafilimonas</taxon>
    </lineage>
</organism>
<dbReference type="Pfam" id="PF00440">
    <property type="entry name" value="TetR_N"/>
    <property type="match status" value="1"/>
</dbReference>
<gene>
    <name evidence="4" type="ORF">SAMN05444277_101548</name>
</gene>
<dbReference type="RefSeq" id="WP_090654239.1">
    <property type="nucleotide sequence ID" value="NZ_FOXQ01000001.1"/>
</dbReference>
<reference evidence="4 5" key="1">
    <citation type="submission" date="2016-10" db="EMBL/GenBank/DDBJ databases">
        <authorList>
            <person name="de Groot N.N."/>
        </authorList>
    </citation>
    <scope>NUCLEOTIDE SEQUENCE [LARGE SCALE GENOMIC DNA]</scope>
    <source>
        <strain evidence="4 5">DSM 28286</strain>
    </source>
</reference>
<keyword evidence="5" id="KW-1185">Reference proteome</keyword>
<dbReference type="Gene3D" id="1.10.357.10">
    <property type="entry name" value="Tetracycline Repressor, domain 2"/>
    <property type="match status" value="1"/>
</dbReference>
<dbReference type="InterPro" id="IPR009057">
    <property type="entry name" value="Homeodomain-like_sf"/>
</dbReference>
<dbReference type="InterPro" id="IPR023772">
    <property type="entry name" value="DNA-bd_HTH_TetR-type_CS"/>
</dbReference>
<dbReference type="EMBL" id="FOXQ01000001">
    <property type="protein sequence ID" value="SFP64902.1"/>
    <property type="molecule type" value="Genomic_DNA"/>
</dbReference>
<accession>A0A1I5S2A5</accession>
<evidence type="ECO:0000259" key="3">
    <source>
        <dbReference type="PROSITE" id="PS50977"/>
    </source>
</evidence>
<dbReference type="InterPro" id="IPR001647">
    <property type="entry name" value="HTH_TetR"/>
</dbReference>